<evidence type="ECO:0000256" key="4">
    <source>
        <dbReference type="ARBA" id="ARBA00022989"/>
    </source>
</evidence>
<dbReference type="Proteomes" id="UP000663848">
    <property type="component" value="Unassembled WGS sequence"/>
</dbReference>
<feature type="transmembrane region" description="Helical" evidence="6">
    <location>
        <begin position="143"/>
        <end position="162"/>
    </location>
</feature>
<keyword evidence="3 6" id="KW-0812">Transmembrane</keyword>
<evidence type="ECO:0000313" key="9">
    <source>
        <dbReference type="EMBL" id="CAF4292457.1"/>
    </source>
</evidence>
<dbReference type="GO" id="GO:0022857">
    <property type="term" value="F:transmembrane transporter activity"/>
    <property type="evidence" value="ECO:0007669"/>
    <property type="project" value="UniProtKB-UniRule"/>
</dbReference>
<dbReference type="EMBL" id="CAJNXB010005039">
    <property type="protein sequence ID" value="CAF3403422.1"/>
    <property type="molecule type" value="Genomic_DNA"/>
</dbReference>
<sequence length="490" mass="53619">MLSDSVAISVPLRSDDETETNINNDPPAYENPQLDFSGEWKDRGFAIAFWIHTIAVILVGLILGLPTLLSSMKESSLDELGFKRIIYSLVGAAVVSGIVSFLALFALQRCAGQLIKCSFLILTIIQILLAVALYFVLPPLCFIPGAFILFTLIYISCVRNSIAFAEAHLQAGCASLRSHSSLIFVALVMLIVEFLWLVFWFLMFFGVAHFVLVSLGSTSSSDLGAVLHFVIGKIVFFLLLLSCYWGAITFGNIIHFITACTVGDWWFTSGGSGHYGIDNSIKRAFTTNLGTICFGSLFEAIIKSLRFFTGGGRRKNCLTCIIDYMLQILEKLIGYLNEWAFTFAALTGQGYVQAGRSFIELFKKRGWTAIINDSIVGITLMTINLGIGLISAVAGGTIMYYMKTESSGIGGLVVSVISASFLIGILMSSIITTLLKSSVRTVFVCFALNPAALGATHPDHLQKLTKVWHKFYPQEFASSGYANEFKEPIV</sequence>
<feature type="transmembrane region" description="Helical" evidence="6">
    <location>
        <begin position="119"/>
        <end position="137"/>
    </location>
</feature>
<dbReference type="OrthoDB" id="10026418at2759"/>
<evidence type="ECO:0000256" key="6">
    <source>
        <dbReference type="RuleBase" id="RU368066"/>
    </source>
</evidence>
<dbReference type="GO" id="GO:0005886">
    <property type="term" value="C:plasma membrane"/>
    <property type="evidence" value="ECO:0007669"/>
    <property type="project" value="UniProtKB-SubCell"/>
</dbReference>
<comment type="subcellular location">
    <subcellularLocation>
        <location evidence="6">Cell membrane</location>
        <topology evidence="6">Multi-pass membrane protein</topology>
    </subcellularLocation>
    <subcellularLocation>
        <location evidence="1">Membrane</location>
        <topology evidence="1">Multi-pass membrane protein</topology>
    </subcellularLocation>
</comment>
<proteinExistence type="inferred from homology"/>
<evidence type="ECO:0000256" key="1">
    <source>
        <dbReference type="ARBA" id="ARBA00004141"/>
    </source>
</evidence>
<dbReference type="Proteomes" id="UP000663825">
    <property type="component" value="Unassembled WGS sequence"/>
</dbReference>
<comment type="similarity">
    <text evidence="2 6">Belongs to the CTL (choline transporter-like) family.</text>
</comment>
<evidence type="ECO:0000313" key="11">
    <source>
        <dbReference type="Proteomes" id="UP000663873"/>
    </source>
</evidence>
<feature type="transmembrane region" description="Helical" evidence="6">
    <location>
        <begin position="408"/>
        <end position="431"/>
    </location>
</feature>
<keyword evidence="11" id="KW-1185">Reference proteome</keyword>
<dbReference type="EMBL" id="CAJNYT010005432">
    <property type="protein sequence ID" value="CAF3743890.1"/>
    <property type="molecule type" value="Genomic_DNA"/>
</dbReference>
<dbReference type="AlphaFoldDB" id="A0A820HHN0"/>
<dbReference type="Pfam" id="PF04515">
    <property type="entry name" value="Choline_transpo"/>
    <property type="match status" value="1"/>
</dbReference>
<organism evidence="9 11">
    <name type="scientific">Rotaria socialis</name>
    <dbReference type="NCBI Taxonomy" id="392032"/>
    <lineage>
        <taxon>Eukaryota</taxon>
        <taxon>Metazoa</taxon>
        <taxon>Spiralia</taxon>
        <taxon>Gnathifera</taxon>
        <taxon>Rotifera</taxon>
        <taxon>Eurotatoria</taxon>
        <taxon>Bdelloidea</taxon>
        <taxon>Philodinida</taxon>
        <taxon>Philodinidae</taxon>
        <taxon>Rotaria</taxon>
    </lineage>
</organism>
<accession>A0A820HHN0</accession>
<dbReference type="EMBL" id="CAJOBR010003812">
    <property type="protein sequence ID" value="CAF4753635.1"/>
    <property type="molecule type" value="Genomic_DNA"/>
</dbReference>
<feature type="transmembrane region" description="Helical" evidence="6">
    <location>
        <begin position="85"/>
        <end position="107"/>
    </location>
</feature>
<dbReference type="EMBL" id="CAJOBP010001541">
    <property type="protein sequence ID" value="CAF4292457.1"/>
    <property type="molecule type" value="Genomic_DNA"/>
</dbReference>
<gene>
    <name evidence="8" type="ORF">GRG538_LOCUS31011</name>
    <name evidence="10" type="ORF">QYT958_LOCUS21157</name>
    <name evidence="7" type="ORF">TIS948_LOCUS27916</name>
    <name evidence="9" type="ORF">UJA718_LOCUS12108</name>
</gene>
<dbReference type="InterPro" id="IPR007603">
    <property type="entry name" value="Choline_transptr-like"/>
</dbReference>
<evidence type="ECO:0000256" key="3">
    <source>
        <dbReference type="ARBA" id="ARBA00022692"/>
    </source>
</evidence>
<dbReference type="PANTHER" id="PTHR12385:SF4">
    <property type="entry name" value="PROTEIN PNS1"/>
    <property type="match status" value="1"/>
</dbReference>
<feature type="transmembrane region" description="Helical" evidence="6">
    <location>
        <begin position="375"/>
        <end position="402"/>
    </location>
</feature>
<feature type="transmembrane region" description="Helical" evidence="6">
    <location>
        <begin position="182"/>
        <end position="205"/>
    </location>
</feature>
<protein>
    <recommendedName>
        <fullName evidence="6">Choline transporter-like protein</fullName>
    </recommendedName>
</protein>
<evidence type="ECO:0000256" key="2">
    <source>
        <dbReference type="ARBA" id="ARBA00007168"/>
    </source>
</evidence>
<name>A0A820HHN0_9BILA</name>
<keyword evidence="5 6" id="KW-0472">Membrane</keyword>
<dbReference type="Proteomes" id="UP000663873">
    <property type="component" value="Unassembled WGS sequence"/>
</dbReference>
<dbReference type="Proteomes" id="UP000663872">
    <property type="component" value="Unassembled WGS sequence"/>
</dbReference>
<evidence type="ECO:0000313" key="7">
    <source>
        <dbReference type="EMBL" id="CAF3403422.1"/>
    </source>
</evidence>
<evidence type="ECO:0000256" key="5">
    <source>
        <dbReference type="ARBA" id="ARBA00023136"/>
    </source>
</evidence>
<comment type="function">
    <text evidence="6">Choline transporter.</text>
</comment>
<keyword evidence="4 6" id="KW-1133">Transmembrane helix</keyword>
<comment type="caution">
    <text evidence="9">The sequence shown here is derived from an EMBL/GenBank/DDBJ whole genome shotgun (WGS) entry which is preliminary data.</text>
</comment>
<feature type="transmembrane region" description="Helical" evidence="6">
    <location>
        <begin position="225"/>
        <end position="247"/>
    </location>
</feature>
<evidence type="ECO:0000313" key="10">
    <source>
        <dbReference type="EMBL" id="CAF4753635.1"/>
    </source>
</evidence>
<reference evidence="9" key="1">
    <citation type="submission" date="2021-02" db="EMBL/GenBank/DDBJ databases">
        <authorList>
            <person name="Nowell W R."/>
        </authorList>
    </citation>
    <scope>NUCLEOTIDE SEQUENCE</scope>
</reference>
<dbReference type="PANTHER" id="PTHR12385">
    <property type="entry name" value="CHOLINE TRANSPORTER-LIKE (SLC FAMILY 44)"/>
    <property type="match status" value="1"/>
</dbReference>
<evidence type="ECO:0000313" key="8">
    <source>
        <dbReference type="EMBL" id="CAF3743890.1"/>
    </source>
</evidence>
<feature type="transmembrane region" description="Helical" evidence="6">
    <location>
        <begin position="45"/>
        <end position="65"/>
    </location>
</feature>